<evidence type="ECO:0000313" key="3">
    <source>
        <dbReference type="EMBL" id="NEG70311.1"/>
    </source>
</evidence>
<dbReference type="Proteomes" id="UP000469292">
    <property type="component" value="Unassembled WGS sequence"/>
</dbReference>
<keyword evidence="2" id="KW-1133">Transmembrane helix</keyword>
<dbReference type="AlphaFoldDB" id="A0A6I5N918"/>
<dbReference type="RefSeq" id="WP_163227916.1">
    <property type="nucleotide sequence ID" value="NZ_VYSG01000003.1"/>
</dbReference>
<evidence type="ECO:0000256" key="1">
    <source>
        <dbReference type="SAM" id="MobiDB-lite"/>
    </source>
</evidence>
<protein>
    <submittedName>
        <fullName evidence="3">Uncharacterized protein</fullName>
    </submittedName>
</protein>
<evidence type="ECO:0000313" key="4">
    <source>
        <dbReference type="Proteomes" id="UP000469292"/>
    </source>
</evidence>
<name>A0A6I5N918_9BIFI</name>
<keyword evidence="2" id="KW-0812">Transmembrane</keyword>
<keyword evidence="4" id="KW-1185">Reference proteome</keyword>
<feature type="region of interest" description="Disordered" evidence="1">
    <location>
        <begin position="107"/>
        <end position="158"/>
    </location>
</feature>
<reference evidence="3 4" key="1">
    <citation type="submission" date="2019-09" db="EMBL/GenBank/DDBJ databases">
        <title>Phylogenetic characterization of a novel taxon of the genus Bifidobacterium: Bifidobacterium choloepi sp. nov.</title>
        <authorList>
            <person name="Modesto M."/>
            <person name="Satti M."/>
        </authorList>
    </citation>
    <scope>NUCLEOTIDE SEQUENCE [LARGE SCALE GENOMIC DNA]</scope>
    <source>
        <strain evidence="3 4">BRDM6</strain>
    </source>
</reference>
<accession>A0A6I5N918</accession>
<keyword evidence="2" id="KW-0472">Membrane</keyword>
<evidence type="ECO:0000256" key="2">
    <source>
        <dbReference type="SAM" id="Phobius"/>
    </source>
</evidence>
<dbReference type="EMBL" id="VYSG01000003">
    <property type="protein sequence ID" value="NEG70311.1"/>
    <property type="molecule type" value="Genomic_DNA"/>
</dbReference>
<proteinExistence type="predicted"/>
<feature type="compositionally biased region" description="Basic and acidic residues" evidence="1">
    <location>
        <begin position="1"/>
        <end position="55"/>
    </location>
</feature>
<feature type="transmembrane region" description="Helical" evidence="2">
    <location>
        <begin position="164"/>
        <end position="184"/>
    </location>
</feature>
<organism evidence="3 4">
    <name type="scientific">Bifidobacterium choloepi</name>
    <dbReference type="NCBI Taxonomy" id="2614131"/>
    <lineage>
        <taxon>Bacteria</taxon>
        <taxon>Bacillati</taxon>
        <taxon>Actinomycetota</taxon>
        <taxon>Actinomycetes</taxon>
        <taxon>Bifidobacteriales</taxon>
        <taxon>Bifidobacteriaceae</taxon>
        <taxon>Bifidobacterium</taxon>
    </lineage>
</organism>
<feature type="transmembrane region" description="Helical" evidence="2">
    <location>
        <begin position="196"/>
        <end position="218"/>
    </location>
</feature>
<gene>
    <name evidence="3" type="ORF">F6S87_06845</name>
</gene>
<feature type="compositionally biased region" description="Basic and acidic residues" evidence="1">
    <location>
        <begin position="126"/>
        <end position="139"/>
    </location>
</feature>
<comment type="caution">
    <text evidence="3">The sequence shown here is derived from an EMBL/GenBank/DDBJ whole genome shotgun (WGS) entry which is preliminary data.</text>
</comment>
<feature type="region of interest" description="Disordered" evidence="1">
    <location>
        <begin position="1"/>
        <end position="68"/>
    </location>
</feature>
<sequence>MTIRNDHARPPLGERDRRRNDGRHHDGRSLDGRRRDSRFDGRRHDCGFDGNRDPRLQSGGGLFADELGDNWPWDDGPMPDGVFVHIPDGPDPGPSGWSLVDRTADSPAVDRSTAAAADSFTSGIPRRPDERRRTVEVRRRPGNRQGTRDTARSPRGPASLATKLMSVLAALLTLLGTPASALASTTTLATSTSVPGLIVIAIAAVLMLASSLTMMVHAHRRPPVPPRNEDDG</sequence>